<comment type="cofactor">
    <cofactor evidence="11">
        <name>heme</name>
        <dbReference type="ChEBI" id="CHEBI:30413"/>
    </cofactor>
</comment>
<keyword evidence="5 11" id="KW-0479">Metal-binding</keyword>
<evidence type="ECO:0008006" key="16">
    <source>
        <dbReference type="Google" id="ProtNLM"/>
    </source>
</evidence>
<comment type="similarity">
    <text evidence="2 12">Belongs to the cytochrome P450 family.</text>
</comment>
<dbReference type="GO" id="GO:0020037">
    <property type="term" value="F:heme binding"/>
    <property type="evidence" value="ECO:0007669"/>
    <property type="project" value="InterPro"/>
</dbReference>
<name>A0AAP0EKN9_9MAGN</name>
<dbReference type="GO" id="GO:0016020">
    <property type="term" value="C:membrane"/>
    <property type="evidence" value="ECO:0007669"/>
    <property type="project" value="UniProtKB-SubCell"/>
</dbReference>
<comment type="caution">
    <text evidence="14">The sequence shown here is derived from an EMBL/GenBank/DDBJ whole genome shotgun (WGS) entry which is preliminary data.</text>
</comment>
<evidence type="ECO:0000256" key="9">
    <source>
        <dbReference type="ARBA" id="ARBA00023033"/>
    </source>
</evidence>
<dbReference type="InterPro" id="IPR036396">
    <property type="entry name" value="Cyt_P450_sf"/>
</dbReference>
<evidence type="ECO:0000256" key="2">
    <source>
        <dbReference type="ARBA" id="ARBA00010617"/>
    </source>
</evidence>
<evidence type="ECO:0000313" key="15">
    <source>
        <dbReference type="Proteomes" id="UP001420932"/>
    </source>
</evidence>
<reference evidence="14 15" key="1">
    <citation type="submission" date="2024-01" db="EMBL/GenBank/DDBJ databases">
        <title>Genome assemblies of Stephania.</title>
        <authorList>
            <person name="Yang L."/>
        </authorList>
    </citation>
    <scope>NUCLEOTIDE SEQUENCE [LARGE SCALE GENOMIC DNA]</scope>
    <source>
        <strain evidence="14">YNDBR</strain>
        <tissue evidence="14">Leaf</tissue>
    </source>
</reference>
<dbReference type="FunFam" id="1.10.630.10:FF:000029">
    <property type="entry name" value="Cytochrome P450 734A1"/>
    <property type="match status" value="1"/>
</dbReference>
<dbReference type="PANTHER" id="PTHR24282">
    <property type="entry name" value="CYTOCHROME P450 FAMILY MEMBER"/>
    <property type="match status" value="1"/>
</dbReference>
<dbReference type="GO" id="GO:0005506">
    <property type="term" value="F:iron ion binding"/>
    <property type="evidence" value="ECO:0007669"/>
    <property type="project" value="InterPro"/>
</dbReference>
<proteinExistence type="inferred from homology"/>
<protein>
    <recommendedName>
        <fullName evidence="16">Cytochrome P450</fullName>
    </recommendedName>
</protein>
<evidence type="ECO:0000313" key="14">
    <source>
        <dbReference type="EMBL" id="KAK9092522.1"/>
    </source>
</evidence>
<keyword evidence="10 13" id="KW-0472">Membrane</keyword>
<dbReference type="PRINTS" id="PR00463">
    <property type="entry name" value="EP450I"/>
</dbReference>
<evidence type="ECO:0000256" key="1">
    <source>
        <dbReference type="ARBA" id="ARBA00004370"/>
    </source>
</evidence>
<evidence type="ECO:0000256" key="11">
    <source>
        <dbReference type="PIRSR" id="PIRSR602401-1"/>
    </source>
</evidence>
<dbReference type="Pfam" id="PF00067">
    <property type="entry name" value="p450"/>
    <property type="match status" value="1"/>
</dbReference>
<dbReference type="PRINTS" id="PR00385">
    <property type="entry name" value="P450"/>
</dbReference>
<evidence type="ECO:0000256" key="6">
    <source>
        <dbReference type="ARBA" id="ARBA00022989"/>
    </source>
</evidence>
<dbReference type="InterPro" id="IPR001128">
    <property type="entry name" value="Cyt_P450"/>
</dbReference>
<evidence type="ECO:0000256" key="4">
    <source>
        <dbReference type="ARBA" id="ARBA00022692"/>
    </source>
</evidence>
<evidence type="ECO:0000256" key="10">
    <source>
        <dbReference type="ARBA" id="ARBA00023136"/>
    </source>
</evidence>
<comment type="subcellular location">
    <subcellularLocation>
        <location evidence="1">Membrane</location>
    </subcellularLocation>
</comment>
<dbReference type="Gene3D" id="1.10.630.10">
    <property type="entry name" value="Cytochrome P450"/>
    <property type="match status" value="1"/>
</dbReference>
<dbReference type="GO" id="GO:0004497">
    <property type="term" value="F:monooxygenase activity"/>
    <property type="evidence" value="ECO:0007669"/>
    <property type="project" value="UniProtKB-KW"/>
</dbReference>
<dbReference type="EMBL" id="JBBNAF010000012">
    <property type="protein sequence ID" value="KAK9092522.1"/>
    <property type="molecule type" value="Genomic_DNA"/>
</dbReference>
<keyword evidence="8 11" id="KW-0408">Iron</keyword>
<accession>A0AAP0EKN9</accession>
<dbReference type="PANTHER" id="PTHR24282:SF255">
    <property type="entry name" value="CYTOCHROME P450 72A11-RELATED"/>
    <property type="match status" value="1"/>
</dbReference>
<keyword evidence="9 12" id="KW-0503">Monooxygenase</keyword>
<evidence type="ECO:0000256" key="5">
    <source>
        <dbReference type="ARBA" id="ARBA00022723"/>
    </source>
</evidence>
<dbReference type="GO" id="GO:0044550">
    <property type="term" value="P:secondary metabolite biosynthetic process"/>
    <property type="evidence" value="ECO:0007669"/>
    <property type="project" value="UniProtKB-ARBA"/>
</dbReference>
<keyword evidence="7 12" id="KW-0560">Oxidoreductase</keyword>
<dbReference type="InterPro" id="IPR002401">
    <property type="entry name" value="Cyt_P450_E_grp-I"/>
</dbReference>
<evidence type="ECO:0000256" key="12">
    <source>
        <dbReference type="RuleBase" id="RU000461"/>
    </source>
</evidence>
<keyword evidence="3 11" id="KW-0349">Heme</keyword>
<dbReference type="GO" id="GO:0016705">
    <property type="term" value="F:oxidoreductase activity, acting on paired donors, with incorporation or reduction of molecular oxygen"/>
    <property type="evidence" value="ECO:0007669"/>
    <property type="project" value="InterPro"/>
</dbReference>
<keyword evidence="6 13" id="KW-1133">Transmembrane helix</keyword>
<evidence type="ECO:0000256" key="7">
    <source>
        <dbReference type="ARBA" id="ARBA00023002"/>
    </source>
</evidence>
<dbReference type="InterPro" id="IPR017972">
    <property type="entry name" value="Cyt_P450_CS"/>
</dbReference>
<evidence type="ECO:0000256" key="13">
    <source>
        <dbReference type="SAM" id="Phobius"/>
    </source>
</evidence>
<feature type="binding site" description="axial binding residue" evidence="11">
    <location>
        <position position="466"/>
    </location>
    <ligand>
        <name>heme</name>
        <dbReference type="ChEBI" id="CHEBI:30413"/>
    </ligand>
    <ligandPart>
        <name>Fe</name>
        <dbReference type="ChEBI" id="CHEBI:18248"/>
    </ligandPart>
</feature>
<dbReference type="AlphaFoldDB" id="A0AAP0EKN9"/>
<organism evidence="14 15">
    <name type="scientific">Stephania yunnanensis</name>
    <dbReference type="NCBI Taxonomy" id="152371"/>
    <lineage>
        <taxon>Eukaryota</taxon>
        <taxon>Viridiplantae</taxon>
        <taxon>Streptophyta</taxon>
        <taxon>Embryophyta</taxon>
        <taxon>Tracheophyta</taxon>
        <taxon>Spermatophyta</taxon>
        <taxon>Magnoliopsida</taxon>
        <taxon>Ranunculales</taxon>
        <taxon>Menispermaceae</taxon>
        <taxon>Menispermoideae</taxon>
        <taxon>Cissampelideae</taxon>
        <taxon>Stephania</taxon>
    </lineage>
</organism>
<dbReference type="SUPFAM" id="SSF48264">
    <property type="entry name" value="Cytochrome P450"/>
    <property type="match status" value="1"/>
</dbReference>
<evidence type="ECO:0000256" key="8">
    <source>
        <dbReference type="ARBA" id="ARBA00023004"/>
    </source>
</evidence>
<evidence type="ECO:0000256" key="3">
    <source>
        <dbReference type="ARBA" id="ARBA00022617"/>
    </source>
</evidence>
<gene>
    <name evidence="14" type="ORF">Syun_027433</name>
</gene>
<keyword evidence="4 13" id="KW-0812">Transmembrane</keyword>
<dbReference type="Proteomes" id="UP001420932">
    <property type="component" value="Unassembled WGS sequence"/>
</dbReference>
<dbReference type="PROSITE" id="PS00086">
    <property type="entry name" value="CYTOCHROME_P450"/>
    <property type="match status" value="1"/>
</dbReference>
<dbReference type="CDD" id="cd20642">
    <property type="entry name" value="CYP72"/>
    <property type="match status" value="1"/>
</dbReference>
<dbReference type="InterPro" id="IPR050665">
    <property type="entry name" value="Cytochrome_P450_Monooxygen"/>
</dbReference>
<keyword evidence="15" id="KW-1185">Reference proteome</keyword>
<sequence>MTMVDLMSGVVLVSIVAVVCAWKVFNWLWWKPKRLERYFREQGIKGPSFKLIHGNLRENSVATEEARAKPMKGLSHAIAPRVFPFLHQTVQKYGKLSIFWVGGIPRINVMEPDLVRDVLSNKFGHFTKTRPNPFTKLFATGLGSYNGEKWAKHRRIINPAFHIEKLKMMLPAFYTSCDLLMSRWEKLAVEGSVELDVVPEFQRLTKDVISRTAFGSNFEEGKRIFELQSEQLELVVPGLQLAYIPGSRFLPTKRNKRMKEIHDEIGTLLRGMIEKREKALKLGEVDNEDLLSVLIDSNLKEIHEHKNPKNVGLSIDEIIEECKLFYFAGQETTSTLLLWTIVLLSMHQEWQERAREEVLHAFGRSKPDFDGLSRLKIITMILYEVLRLYPPFGLLTRLTYKEMKIGGITLPSGVLVGLPILLINHDREVWGEDVEEFNPERFSGGISKATKYQVSFFTFGWGPRICIGQNFALIEAKIALAMILQHFSFELSPSYVHAPHVRVSLHPQYGAQTIFRKL</sequence>
<feature type="transmembrane region" description="Helical" evidence="13">
    <location>
        <begin position="6"/>
        <end position="30"/>
    </location>
</feature>